<accession>A0ABV9DK59</accession>
<keyword evidence="1" id="KW-0812">Transmembrane</keyword>
<organism evidence="2 3">
    <name type="scientific">Virgibacillus kekensis</name>
    <dbReference type="NCBI Taxonomy" id="202261"/>
    <lineage>
        <taxon>Bacteria</taxon>
        <taxon>Bacillati</taxon>
        <taxon>Bacillota</taxon>
        <taxon>Bacilli</taxon>
        <taxon>Bacillales</taxon>
        <taxon>Bacillaceae</taxon>
        <taxon>Virgibacillus</taxon>
    </lineage>
</organism>
<evidence type="ECO:0000313" key="2">
    <source>
        <dbReference type="EMBL" id="MFC4559192.1"/>
    </source>
</evidence>
<dbReference type="Gene3D" id="3.10.450.50">
    <property type="match status" value="1"/>
</dbReference>
<keyword evidence="3" id="KW-1185">Reference proteome</keyword>
<feature type="transmembrane region" description="Helical" evidence="1">
    <location>
        <begin position="6"/>
        <end position="26"/>
    </location>
</feature>
<evidence type="ECO:0000256" key="1">
    <source>
        <dbReference type="SAM" id="Phobius"/>
    </source>
</evidence>
<proteinExistence type="predicted"/>
<dbReference type="RefSeq" id="WP_390296833.1">
    <property type="nucleotide sequence ID" value="NZ_JBHSFU010000007.1"/>
</dbReference>
<sequence>MKKGIAFTAGIVLIGLIIMLLMPGITDKSQAKSAAKEVLENVIDQNYEKAFESVYFYDRATDLEPVISYKDAKEEWIQRVKDLRNNGIYIVDYKRLRVVLDDTYPVGTVDLVLSMNGKKTVKENVRLWFGERDGKWKVGDLNYNKEEQWAKLLSGRM</sequence>
<evidence type="ECO:0008006" key="4">
    <source>
        <dbReference type="Google" id="ProtNLM"/>
    </source>
</evidence>
<comment type="caution">
    <text evidence="2">The sequence shown here is derived from an EMBL/GenBank/DDBJ whole genome shotgun (WGS) entry which is preliminary data.</text>
</comment>
<evidence type="ECO:0000313" key="3">
    <source>
        <dbReference type="Proteomes" id="UP001595989"/>
    </source>
</evidence>
<protein>
    <recommendedName>
        <fullName evidence="4">DUF4878 domain-containing protein</fullName>
    </recommendedName>
</protein>
<name>A0ABV9DK59_9BACI</name>
<gene>
    <name evidence="2" type="ORF">ACFO3D_13415</name>
</gene>
<dbReference type="EMBL" id="JBHSFU010000007">
    <property type="protein sequence ID" value="MFC4559192.1"/>
    <property type="molecule type" value="Genomic_DNA"/>
</dbReference>
<keyword evidence="1" id="KW-1133">Transmembrane helix</keyword>
<dbReference type="Proteomes" id="UP001595989">
    <property type="component" value="Unassembled WGS sequence"/>
</dbReference>
<reference evidence="3" key="1">
    <citation type="journal article" date="2019" name="Int. J. Syst. Evol. Microbiol.">
        <title>The Global Catalogue of Microorganisms (GCM) 10K type strain sequencing project: providing services to taxonomists for standard genome sequencing and annotation.</title>
        <authorList>
            <consortium name="The Broad Institute Genomics Platform"/>
            <consortium name="The Broad Institute Genome Sequencing Center for Infectious Disease"/>
            <person name="Wu L."/>
            <person name="Ma J."/>
        </authorList>
    </citation>
    <scope>NUCLEOTIDE SEQUENCE [LARGE SCALE GENOMIC DNA]</scope>
    <source>
        <strain evidence="3">CGMCC 4.7426</strain>
    </source>
</reference>
<keyword evidence="1" id="KW-0472">Membrane</keyword>